<dbReference type="PANTHER" id="PTHR43106:SF1">
    <property type="entry name" value="DEHYDROGENASE-RELATED"/>
    <property type="match status" value="1"/>
</dbReference>
<accession>A0A212K5W2</accession>
<proteinExistence type="predicted"/>
<dbReference type="InterPro" id="IPR023753">
    <property type="entry name" value="FAD/NAD-binding_dom"/>
</dbReference>
<dbReference type="InterPro" id="IPR036188">
    <property type="entry name" value="FAD/NAD-bd_sf"/>
</dbReference>
<dbReference type="SUPFAM" id="SSF51905">
    <property type="entry name" value="FAD/NAD(P)-binding domain"/>
    <property type="match status" value="1"/>
</dbReference>
<dbReference type="PRINTS" id="PR00368">
    <property type="entry name" value="FADPNR"/>
</dbReference>
<dbReference type="EMBL" id="FLUP01000001">
    <property type="protein sequence ID" value="SBW06885.1"/>
    <property type="molecule type" value="Genomic_DNA"/>
</dbReference>
<sequence>MSASRRYKIDNSDKNILSRHKLYHNKAIKNREYKMNSIPFQKNCKVVIIGAGLAGLSCASKLIDSNVNCIVVEKNSPGGFLNIGGVKISLLPAGAATANIIGFNNYVSYQKKFFETIKPYLTHVSNKKIDYLGIHKVKTYDSFLLNNHQNYTSTLLHKIKAIYHEEIVNIKKVNNFYILNLKNGGIIKCEAVVIATGRDASLVEYLKQLGQIYLYENNAIVGCRAVFNAKESNKIYKQQLDYKIKSDCGFQTYCFNYKGDLHWYKYNDKDVVSGIINRNAANGNIMIGKKIIINNNFLQLLNSPQIITQGQLDSFIRQTCPQIIGLSNFAQDVEAILGTNFTSYHFPALEQFWNKPIIKSSFESTTLKNIYFCGDASGVSFGFTQSFVTGHFVADQLLRSTCNS</sequence>
<protein>
    <recommendedName>
        <fullName evidence="1">FAD/NAD(P)-binding domain-containing protein</fullName>
    </recommendedName>
</protein>
<feature type="domain" description="FAD/NAD(P)-binding" evidence="1">
    <location>
        <begin position="45"/>
        <end position="198"/>
    </location>
</feature>
<dbReference type="PANTHER" id="PTHR43106">
    <property type="entry name" value="DEHYDROGENASE-RELATED"/>
    <property type="match status" value="1"/>
</dbReference>
<reference evidence="2" key="1">
    <citation type="submission" date="2016-04" db="EMBL/GenBank/DDBJ databases">
        <authorList>
            <person name="Evans L.H."/>
            <person name="Alamgir A."/>
            <person name="Owens N."/>
            <person name="Weber N.D."/>
            <person name="Virtaneva K."/>
            <person name="Barbian K."/>
            <person name="Babar A."/>
            <person name="Rosenke K."/>
        </authorList>
    </citation>
    <scope>NUCLEOTIDE SEQUENCE</scope>
    <source>
        <strain evidence="2">92-2</strain>
    </source>
</reference>
<dbReference type="Gene3D" id="3.50.50.60">
    <property type="entry name" value="FAD/NAD(P)-binding domain"/>
    <property type="match status" value="1"/>
</dbReference>
<gene>
    <name evidence="2" type="ORF">KM92DES2_12253</name>
</gene>
<dbReference type="PRINTS" id="PR00411">
    <property type="entry name" value="PNDRDTASEI"/>
</dbReference>
<dbReference type="AlphaFoldDB" id="A0A212K5W2"/>
<evidence type="ECO:0000259" key="1">
    <source>
        <dbReference type="Pfam" id="PF07992"/>
    </source>
</evidence>
<name>A0A212K5W2_9BACT</name>
<dbReference type="GO" id="GO:0016491">
    <property type="term" value="F:oxidoreductase activity"/>
    <property type="evidence" value="ECO:0007669"/>
    <property type="project" value="InterPro"/>
</dbReference>
<evidence type="ECO:0000313" key="2">
    <source>
        <dbReference type="EMBL" id="SBW06885.1"/>
    </source>
</evidence>
<dbReference type="Pfam" id="PF07992">
    <property type="entry name" value="Pyr_redox_2"/>
    <property type="match status" value="1"/>
</dbReference>
<organism evidence="2">
    <name type="scientific">uncultured Desulfovibrio sp</name>
    <dbReference type="NCBI Taxonomy" id="167968"/>
    <lineage>
        <taxon>Bacteria</taxon>
        <taxon>Pseudomonadati</taxon>
        <taxon>Thermodesulfobacteriota</taxon>
        <taxon>Desulfovibrionia</taxon>
        <taxon>Desulfovibrionales</taxon>
        <taxon>Desulfovibrionaceae</taxon>
        <taxon>Desulfovibrio</taxon>
        <taxon>environmental samples</taxon>
    </lineage>
</organism>